<feature type="domain" description="PiggyBac transposable element-derived protein" evidence="1">
    <location>
        <begin position="1"/>
        <end position="146"/>
    </location>
</feature>
<comment type="caution">
    <text evidence="2">The sequence shown here is derived from an EMBL/GenBank/DDBJ whole genome shotgun (WGS) entry which is preliminary data.</text>
</comment>
<organism evidence="2 3">
    <name type="scientific">Parnassius mnemosyne</name>
    <name type="common">clouded apollo</name>
    <dbReference type="NCBI Taxonomy" id="213953"/>
    <lineage>
        <taxon>Eukaryota</taxon>
        <taxon>Metazoa</taxon>
        <taxon>Ecdysozoa</taxon>
        <taxon>Arthropoda</taxon>
        <taxon>Hexapoda</taxon>
        <taxon>Insecta</taxon>
        <taxon>Pterygota</taxon>
        <taxon>Neoptera</taxon>
        <taxon>Endopterygota</taxon>
        <taxon>Lepidoptera</taxon>
        <taxon>Glossata</taxon>
        <taxon>Ditrysia</taxon>
        <taxon>Papilionoidea</taxon>
        <taxon>Papilionidae</taxon>
        <taxon>Parnassiinae</taxon>
        <taxon>Parnassini</taxon>
        <taxon>Parnassius</taxon>
        <taxon>Driopa</taxon>
    </lineage>
</organism>
<dbReference type="EMBL" id="CAVLGL010000087">
    <property type="protein sequence ID" value="CAK1592286.1"/>
    <property type="molecule type" value="Genomic_DNA"/>
</dbReference>
<dbReference type="InterPro" id="IPR029526">
    <property type="entry name" value="PGBD"/>
</dbReference>
<evidence type="ECO:0000313" key="2">
    <source>
        <dbReference type="EMBL" id="CAK1592286.1"/>
    </source>
</evidence>
<evidence type="ECO:0000313" key="3">
    <source>
        <dbReference type="Proteomes" id="UP001314205"/>
    </source>
</evidence>
<proteinExistence type="predicted"/>
<protein>
    <recommendedName>
        <fullName evidence="1">PiggyBac transposable element-derived protein domain-containing protein</fullName>
    </recommendedName>
</protein>
<keyword evidence="3" id="KW-1185">Reference proteome</keyword>
<dbReference type="Proteomes" id="UP001314205">
    <property type="component" value="Unassembled WGS sequence"/>
</dbReference>
<dbReference type="Pfam" id="PF13843">
    <property type="entry name" value="DDE_Tnp_1_7"/>
    <property type="match status" value="1"/>
</dbReference>
<gene>
    <name evidence="2" type="ORF">PARMNEM_LOCUS12290</name>
</gene>
<accession>A0AAV1L9X8</accession>
<dbReference type="PANTHER" id="PTHR46599:SF6">
    <property type="entry name" value="DUAL SPECIFICITY PHOSPHATASE 26"/>
    <property type="match status" value="1"/>
</dbReference>
<evidence type="ECO:0000259" key="1">
    <source>
        <dbReference type="Pfam" id="PF13843"/>
    </source>
</evidence>
<sequence>MPNKPAKYGIKLFSLADATIYYTKKLEIYVGKQLEGSYNLDTSTVALVKRMIKPIAGSGRNATMDNWFTSISLAEQLLTDYNLTVVGTVKKNNPDIPNDFKRICLEEFSCVFGYKQTQTLLSYCPKKDKIVLLLSTMHNYGAVDDSTQKSSRK</sequence>
<reference evidence="2 3" key="1">
    <citation type="submission" date="2023-11" db="EMBL/GenBank/DDBJ databases">
        <authorList>
            <person name="Hedman E."/>
            <person name="Englund M."/>
            <person name="Stromberg M."/>
            <person name="Nyberg Akerstrom W."/>
            <person name="Nylinder S."/>
            <person name="Jareborg N."/>
            <person name="Kallberg Y."/>
            <person name="Kronander E."/>
        </authorList>
    </citation>
    <scope>NUCLEOTIDE SEQUENCE [LARGE SCALE GENOMIC DNA]</scope>
</reference>
<name>A0AAV1L9X8_9NEOP</name>
<dbReference type="PANTHER" id="PTHR46599">
    <property type="entry name" value="PIGGYBAC TRANSPOSABLE ELEMENT-DERIVED PROTEIN 4"/>
    <property type="match status" value="1"/>
</dbReference>
<dbReference type="AlphaFoldDB" id="A0AAV1L9X8"/>